<feature type="compositionally biased region" description="Basic residues" evidence="1">
    <location>
        <begin position="668"/>
        <end position="682"/>
    </location>
</feature>
<proteinExistence type="predicted"/>
<dbReference type="AlphaFoldDB" id="A0AAD1Y8V8"/>
<sequence length="805" mass="92144">MTDTLTPGTADKKFNEDIKIFENELTKELDEWKNAGKEEKKFAPTFQLLRDLKTYIKDNDFILHTNNECVHQFILLFYKIDQQRSNFIFCQLQEYKCMLMQMKRNPKIWDSLSFESQEDFIKRISESTRKMDELVEKQKQARRTARGRAMRKRRGLIRQEGKLSGAMYNLHKDGVNNIVYEGLFRNEQKKRLNPILINSNKLFVSDGTEGKASSGACLPMTLDQKEFERYKKMREENPLWSSYKMTEEDMKTKAEYVRLMGESDRNGDTLDWYCSENESDSASTDQNRSVNTKMTEDSCDTGSIALSFKERMEQIKKGDEGNTTDENSVKTSDTLTKKAKRLPVNAEEDREKEALKKREIYKQNLQREAKAKMRGISMEELLKEEAAEKEKDKKDTQVAPTEKICKPIKKDISGSDCDMEEETKDTKNTQVKEEDIRKLNNAIQNDDEMETLIKGQEKKDKVQSAQKADKSSDIEMKDENTSDSKNEGKISSNKKKRKASPEKGGKSSPKKELKSSPKKSGKSSPKKSGKLSPKKKSKISKKKESKSSPKKKISKPENEDKNPQSKSNPEEKSENSSSDNPSGTSSKNTSPRKSKSKSKSKPKSPKKKKLIKKKIITKRSPKKSKLKSKSKSKSKPKSTKSVLKERKATPGKPAVIKKKEKTAEKLSKKSKKKVKKRVKKGLKKLEMADLGCSKKGKKVKVRKTSLVDTESAKKSSQTTLEKGNSEQDGSEAADIARKKRRDERRRKLQKRLQRDQEAKRKKEEREAISKNMGVKVPDAEPSETSEAPSKKKKMSKLDLIKAKMM</sequence>
<accession>A0AAD1Y8V8</accession>
<evidence type="ECO:0000313" key="2">
    <source>
        <dbReference type="EMBL" id="CAI2385112.1"/>
    </source>
</evidence>
<organism evidence="2 3">
    <name type="scientific">Euplotes crassus</name>
    <dbReference type="NCBI Taxonomy" id="5936"/>
    <lineage>
        <taxon>Eukaryota</taxon>
        <taxon>Sar</taxon>
        <taxon>Alveolata</taxon>
        <taxon>Ciliophora</taxon>
        <taxon>Intramacronucleata</taxon>
        <taxon>Spirotrichea</taxon>
        <taxon>Hypotrichia</taxon>
        <taxon>Euplotida</taxon>
        <taxon>Euplotidae</taxon>
        <taxon>Moneuplotes</taxon>
    </lineage>
</organism>
<gene>
    <name evidence="2" type="ORF">ECRASSUSDP1_LOCUS26656</name>
</gene>
<feature type="compositionally biased region" description="Basic and acidic residues" evidence="1">
    <location>
        <begin position="424"/>
        <end position="438"/>
    </location>
</feature>
<dbReference type="Proteomes" id="UP001295684">
    <property type="component" value="Unassembled WGS sequence"/>
</dbReference>
<feature type="compositionally biased region" description="Basic and acidic residues" evidence="1">
    <location>
        <begin position="403"/>
        <end position="413"/>
    </location>
</feature>
<feature type="compositionally biased region" description="Polar residues" evidence="1">
    <location>
        <begin position="280"/>
        <end position="293"/>
    </location>
</feature>
<evidence type="ECO:0000256" key="1">
    <source>
        <dbReference type="SAM" id="MobiDB-lite"/>
    </source>
</evidence>
<feature type="compositionally biased region" description="Basic residues" evidence="1">
    <location>
        <begin position="590"/>
        <end position="638"/>
    </location>
</feature>
<feature type="compositionally biased region" description="Basic and acidic residues" evidence="1">
    <location>
        <begin position="455"/>
        <end position="488"/>
    </location>
</feature>
<keyword evidence="3" id="KW-1185">Reference proteome</keyword>
<feature type="compositionally biased region" description="Basic and acidic residues" evidence="1">
    <location>
        <begin position="386"/>
        <end position="396"/>
    </location>
</feature>
<feature type="compositionally biased region" description="Basic residues" evidence="1">
    <location>
        <begin position="516"/>
        <end position="553"/>
    </location>
</feature>
<feature type="region of interest" description="Disordered" evidence="1">
    <location>
        <begin position="386"/>
        <end position="805"/>
    </location>
</feature>
<dbReference type="EMBL" id="CAMPGE010027488">
    <property type="protein sequence ID" value="CAI2385112.1"/>
    <property type="molecule type" value="Genomic_DNA"/>
</dbReference>
<comment type="caution">
    <text evidence="2">The sequence shown here is derived from an EMBL/GenBank/DDBJ whole genome shotgun (WGS) entry which is preliminary data.</text>
</comment>
<reference evidence="2" key="1">
    <citation type="submission" date="2023-07" db="EMBL/GenBank/DDBJ databases">
        <authorList>
            <consortium name="AG Swart"/>
            <person name="Singh M."/>
            <person name="Singh A."/>
            <person name="Seah K."/>
            <person name="Emmerich C."/>
        </authorList>
    </citation>
    <scope>NUCLEOTIDE SEQUENCE</scope>
    <source>
        <strain evidence="2">DP1</strain>
    </source>
</reference>
<feature type="region of interest" description="Disordered" evidence="1">
    <location>
        <begin position="315"/>
        <end position="352"/>
    </location>
</feature>
<evidence type="ECO:0000313" key="3">
    <source>
        <dbReference type="Proteomes" id="UP001295684"/>
    </source>
</evidence>
<protein>
    <submittedName>
        <fullName evidence="2">Uncharacterized protein</fullName>
    </submittedName>
</protein>
<name>A0AAD1Y8V8_EUPCR</name>
<feature type="region of interest" description="Disordered" evidence="1">
    <location>
        <begin position="275"/>
        <end position="298"/>
    </location>
</feature>
<feature type="compositionally biased region" description="Low complexity" evidence="1">
    <location>
        <begin position="575"/>
        <end position="589"/>
    </location>
</feature>
<feature type="compositionally biased region" description="Polar residues" evidence="1">
    <location>
        <begin position="324"/>
        <end position="334"/>
    </location>
</feature>
<feature type="compositionally biased region" description="Basic and acidic residues" evidence="1">
    <location>
        <begin position="554"/>
        <end position="574"/>
    </location>
</feature>
<feature type="compositionally biased region" description="Basic residues" evidence="1">
    <location>
        <begin position="737"/>
        <end position="751"/>
    </location>
</feature>
<feature type="compositionally biased region" description="Basic residues" evidence="1">
    <location>
        <begin position="694"/>
        <end position="703"/>
    </location>
</feature>
<feature type="compositionally biased region" description="Basic and acidic residues" evidence="1">
    <location>
        <begin position="499"/>
        <end position="515"/>
    </location>
</feature>
<feature type="compositionally biased region" description="Basic and acidic residues" evidence="1">
    <location>
        <begin position="752"/>
        <end position="768"/>
    </location>
</feature>
<feature type="compositionally biased region" description="Basic and acidic residues" evidence="1">
    <location>
        <begin position="795"/>
        <end position="805"/>
    </location>
</feature>